<dbReference type="EMBL" id="UXSR01001636">
    <property type="protein sequence ID" value="VDD78420.1"/>
    <property type="molecule type" value="Genomic_DNA"/>
</dbReference>
<evidence type="ECO:0000313" key="10">
    <source>
        <dbReference type="Proteomes" id="UP000267029"/>
    </source>
</evidence>
<keyword evidence="3" id="KW-0677">Repeat</keyword>
<proteinExistence type="predicted"/>
<evidence type="ECO:0000313" key="9">
    <source>
        <dbReference type="EMBL" id="VDD78420.1"/>
    </source>
</evidence>
<evidence type="ECO:0000256" key="7">
    <source>
        <dbReference type="PROSITE-ProRule" id="PRU00125"/>
    </source>
</evidence>
<dbReference type="Pfam" id="PF00412">
    <property type="entry name" value="LIM"/>
    <property type="match status" value="1"/>
</dbReference>
<name>A0A3P6HCC6_MESCO</name>
<keyword evidence="6" id="KW-0539">Nucleus</keyword>
<evidence type="ECO:0000256" key="1">
    <source>
        <dbReference type="ARBA" id="ARBA00004123"/>
    </source>
</evidence>
<dbReference type="GO" id="GO:0060537">
    <property type="term" value="P:muscle tissue development"/>
    <property type="evidence" value="ECO:0007669"/>
    <property type="project" value="TreeGrafter"/>
</dbReference>
<keyword evidence="5 7" id="KW-0440">LIM domain</keyword>
<evidence type="ECO:0000259" key="8">
    <source>
        <dbReference type="PROSITE" id="PS50023"/>
    </source>
</evidence>
<sequence>MDSREPSVRNLVDAHVVASAFTMPKRQSVALETYAVSRLFFQLKFHKRCFRCKTCGKSLDSTNIATKDDEIYCKTCYGKQFGPKGFGFGQGAGALNMG</sequence>
<dbReference type="SUPFAM" id="SSF57716">
    <property type="entry name" value="Glucocorticoid receptor-like (DNA-binding domain)"/>
    <property type="match status" value="1"/>
</dbReference>
<keyword evidence="10" id="KW-1185">Reference proteome</keyword>
<dbReference type="SMART" id="SM00132">
    <property type="entry name" value="LIM"/>
    <property type="match status" value="1"/>
</dbReference>
<dbReference type="FunFam" id="2.10.110.10:FF:000001">
    <property type="entry name" value="Cysteine and glycine-rich protein 1"/>
    <property type="match status" value="1"/>
</dbReference>
<dbReference type="GO" id="GO:0008307">
    <property type="term" value="F:structural constituent of muscle"/>
    <property type="evidence" value="ECO:0007669"/>
    <property type="project" value="TreeGrafter"/>
</dbReference>
<dbReference type="PANTHER" id="PTHR24215:SF35">
    <property type="entry name" value="MUSCLE LIM PROTEIN MLP84B"/>
    <property type="match status" value="1"/>
</dbReference>
<evidence type="ECO:0000256" key="5">
    <source>
        <dbReference type="ARBA" id="ARBA00023038"/>
    </source>
</evidence>
<dbReference type="PANTHER" id="PTHR24215">
    <property type="entry name" value="RHO-GTPASE-ACTIVATING PROTEIN LRG1"/>
    <property type="match status" value="1"/>
</dbReference>
<feature type="domain" description="LIM zinc-binding" evidence="8">
    <location>
        <begin position="20"/>
        <end position="83"/>
    </location>
</feature>
<dbReference type="AlphaFoldDB" id="A0A3P6HCC6"/>
<dbReference type="GO" id="GO:0045214">
    <property type="term" value="P:sarcomere organization"/>
    <property type="evidence" value="ECO:0007669"/>
    <property type="project" value="TreeGrafter"/>
</dbReference>
<gene>
    <name evidence="9" type="ORF">MCOS_LOCUS4423</name>
</gene>
<dbReference type="GO" id="GO:0005634">
    <property type="term" value="C:nucleus"/>
    <property type="evidence" value="ECO:0007669"/>
    <property type="project" value="UniProtKB-SubCell"/>
</dbReference>
<dbReference type="GO" id="GO:0030018">
    <property type="term" value="C:Z disc"/>
    <property type="evidence" value="ECO:0007669"/>
    <property type="project" value="TreeGrafter"/>
</dbReference>
<dbReference type="InterPro" id="IPR001781">
    <property type="entry name" value="Znf_LIM"/>
</dbReference>
<keyword evidence="2 7" id="KW-0479">Metal-binding</keyword>
<dbReference type="PROSITE" id="PS50023">
    <property type="entry name" value="LIM_DOMAIN_2"/>
    <property type="match status" value="1"/>
</dbReference>
<keyword evidence="4 7" id="KW-0862">Zinc</keyword>
<evidence type="ECO:0000256" key="6">
    <source>
        <dbReference type="ARBA" id="ARBA00023242"/>
    </source>
</evidence>
<dbReference type="GO" id="GO:0046872">
    <property type="term" value="F:metal ion binding"/>
    <property type="evidence" value="ECO:0007669"/>
    <property type="project" value="UniProtKB-KW"/>
</dbReference>
<organism evidence="9 10">
    <name type="scientific">Mesocestoides corti</name>
    <name type="common">Flatworm</name>
    <dbReference type="NCBI Taxonomy" id="53468"/>
    <lineage>
        <taxon>Eukaryota</taxon>
        <taxon>Metazoa</taxon>
        <taxon>Spiralia</taxon>
        <taxon>Lophotrochozoa</taxon>
        <taxon>Platyhelminthes</taxon>
        <taxon>Cestoda</taxon>
        <taxon>Eucestoda</taxon>
        <taxon>Cyclophyllidea</taxon>
        <taxon>Mesocestoididae</taxon>
        <taxon>Mesocestoides</taxon>
    </lineage>
</organism>
<comment type="subcellular location">
    <subcellularLocation>
        <location evidence="1">Nucleus</location>
    </subcellularLocation>
</comment>
<dbReference type="STRING" id="53468.A0A3P6HCC6"/>
<evidence type="ECO:0000256" key="2">
    <source>
        <dbReference type="ARBA" id="ARBA00022723"/>
    </source>
</evidence>
<reference evidence="9 10" key="1">
    <citation type="submission" date="2018-10" db="EMBL/GenBank/DDBJ databases">
        <authorList>
            <consortium name="Pathogen Informatics"/>
        </authorList>
    </citation>
    <scope>NUCLEOTIDE SEQUENCE [LARGE SCALE GENOMIC DNA]</scope>
</reference>
<dbReference type="Proteomes" id="UP000267029">
    <property type="component" value="Unassembled WGS sequence"/>
</dbReference>
<dbReference type="Gene3D" id="2.10.110.10">
    <property type="entry name" value="Cysteine Rich Protein"/>
    <property type="match status" value="1"/>
</dbReference>
<evidence type="ECO:0000256" key="3">
    <source>
        <dbReference type="ARBA" id="ARBA00022737"/>
    </source>
</evidence>
<evidence type="ECO:0000256" key="4">
    <source>
        <dbReference type="ARBA" id="ARBA00022833"/>
    </source>
</evidence>
<protein>
    <recommendedName>
        <fullName evidence="8">LIM zinc-binding domain-containing protein</fullName>
    </recommendedName>
</protein>
<dbReference type="GO" id="GO:0042805">
    <property type="term" value="F:actinin binding"/>
    <property type="evidence" value="ECO:0007669"/>
    <property type="project" value="TreeGrafter"/>
</dbReference>
<dbReference type="OrthoDB" id="1679758at2759"/>
<accession>A0A3P6HCC6</accession>